<keyword evidence="1 3" id="KW-0238">DNA-binding</keyword>
<dbReference type="Pfam" id="PF15937">
    <property type="entry name" value="PrlF_antitoxin"/>
    <property type="match status" value="1"/>
</dbReference>
<evidence type="ECO:0000256" key="1">
    <source>
        <dbReference type="PROSITE-ProRule" id="PRU01076"/>
    </source>
</evidence>
<dbReference type="EMBL" id="DSDO01000097">
    <property type="protein sequence ID" value="HDR46342.1"/>
    <property type="molecule type" value="Genomic_DNA"/>
</dbReference>
<dbReference type="Gene3D" id="2.10.260.10">
    <property type="match status" value="1"/>
</dbReference>
<sequence>MQTTTSKLTSKYQATIPEPVRRALHLDAGDAIAFDIENDHITLRKARPVDLAFTQALQGTLTEWESSADEEAYHDL</sequence>
<proteinExistence type="predicted"/>
<dbReference type="GO" id="GO:0003700">
    <property type="term" value="F:DNA-binding transcription factor activity"/>
    <property type="evidence" value="ECO:0007669"/>
    <property type="project" value="InterPro"/>
</dbReference>
<accession>A0A831PN20</accession>
<reference evidence="3" key="1">
    <citation type="journal article" date="2020" name="mSystems">
        <title>Genome- and Community-Level Interaction Insights into Carbon Utilization and Element Cycling Functions of Hydrothermarchaeota in Hydrothermal Sediment.</title>
        <authorList>
            <person name="Zhou Z."/>
            <person name="Liu Y."/>
            <person name="Xu W."/>
            <person name="Pan J."/>
            <person name="Luo Z.H."/>
            <person name="Li M."/>
        </authorList>
    </citation>
    <scope>NUCLEOTIDE SEQUENCE [LARGE SCALE GENOMIC DNA]</scope>
    <source>
        <strain evidence="3">SpSt-1220</strain>
    </source>
</reference>
<comment type="caution">
    <text evidence="3">The sequence shown here is derived from an EMBL/GenBank/DDBJ whole genome shotgun (WGS) entry which is preliminary data.</text>
</comment>
<evidence type="ECO:0000259" key="2">
    <source>
        <dbReference type="PROSITE" id="PS51740"/>
    </source>
</evidence>
<dbReference type="InterPro" id="IPR031848">
    <property type="entry name" value="PrlF_antitoxin"/>
</dbReference>
<dbReference type="AlphaFoldDB" id="A0A831PN20"/>
<dbReference type="Proteomes" id="UP000886162">
    <property type="component" value="Unassembled WGS sequence"/>
</dbReference>
<gene>
    <name evidence="3" type="ORF">ENN94_01425</name>
</gene>
<dbReference type="GO" id="GO:0001558">
    <property type="term" value="P:regulation of cell growth"/>
    <property type="evidence" value="ECO:0007669"/>
    <property type="project" value="InterPro"/>
</dbReference>
<evidence type="ECO:0000313" key="3">
    <source>
        <dbReference type="EMBL" id="HDR46342.1"/>
    </source>
</evidence>
<dbReference type="InterPro" id="IPR007159">
    <property type="entry name" value="SpoVT-AbrB_dom"/>
</dbReference>
<dbReference type="NCBIfam" id="TIGR01439">
    <property type="entry name" value="lp_hng_hel_AbrB"/>
    <property type="match status" value="1"/>
</dbReference>
<dbReference type="InterPro" id="IPR037914">
    <property type="entry name" value="SpoVT-AbrB_sf"/>
</dbReference>
<feature type="domain" description="SpoVT-AbrB" evidence="2">
    <location>
        <begin position="3"/>
        <end position="48"/>
    </location>
</feature>
<name>A0A831PN20_9BACT</name>
<dbReference type="SUPFAM" id="SSF89447">
    <property type="entry name" value="AbrB/MazE/MraZ-like"/>
    <property type="match status" value="1"/>
</dbReference>
<dbReference type="GO" id="GO:0097351">
    <property type="term" value="F:toxin sequestering activity"/>
    <property type="evidence" value="ECO:0007669"/>
    <property type="project" value="InterPro"/>
</dbReference>
<organism evidence="3">
    <name type="scientific">Geoalkalibacter subterraneus</name>
    <dbReference type="NCBI Taxonomy" id="483547"/>
    <lineage>
        <taxon>Bacteria</taxon>
        <taxon>Pseudomonadati</taxon>
        <taxon>Thermodesulfobacteriota</taxon>
        <taxon>Desulfuromonadia</taxon>
        <taxon>Desulfuromonadales</taxon>
        <taxon>Geoalkalibacteraceae</taxon>
        <taxon>Geoalkalibacter</taxon>
    </lineage>
</organism>
<protein>
    <submittedName>
        <fullName evidence="3">AbrB/MazE/SpoVT family DNA-binding domain-containing protein</fullName>
    </submittedName>
</protein>
<dbReference type="PROSITE" id="PS51740">
    <property type="entry name" value="SPOVT_ABRB"/>
    <property type="match status" value="1"/>
</dbReference>
<dbReference type="GO" id="GO:0003677">
    <property type="term" value="F:DNA binding"/>
    <property type="evidence" value="ECO:0007669"/>
    <property type="project" value="UniProtKB-UniRule"/>
</dbReference>
<dbReference type="SMART" id="SM00966">
    <property type="entry name" value="SpoVT_AbrB"/>
    <property type="match status" value="1"/>
</dbReference>